<accession>A0ABR5VFF5</accession>
<evidence type="ECO:0000313" key="3">
    <source>
        <dbReference type="Proteomes" id="UP000075766"/>
    </source>
</evidence>
<keyword evidence="1" id="KW-0812">Transmembrane</keyword>
<keyword evidence="1" id="KW-1133">Transmembrane helix</keyword>
<evidence type="ECO:0008006" key="4">
    <source>
        <dbReference type="Google" id="ProtNLM"/>
    </source>
</evidence>
<organism evidence="2 3">
    <name type="scientific">Marichromatium gracile</name>
    <name type="common">Chromatium gracile</name>
    <dbReference type="NCBI Taxonomy" id="1048"/>
    <lineage>
        <taxon>Bacteria</taxon>
        <taxon>Pseudomonadati</taxon>
        <taxon>Pseudomonadota</taxon>
        <taxon>Gammaproteobacteria</taxon>
        <taxon>Chromatiales</taxon>
        <taxon>Chromatiaceae</taxon>
        <taxon>Marichromatium</taxon>
    </lineage>
</organism>
<dbReference type="EMBL" id="LSYU01000077">
    <property type="protein sequence ID" value="KXX63822.1"/>
    <property type="molecule type" value="Genomic_DNA"/>
</dbReference>
<comment type="caution">
    <text evidence="2">The sequence shown here is derived from an EMBL/GenBank/DDBJ whole genome shotgun (WGS) entry which is preliminary data.</text>
</comment>
<keyword evidence="3" id="KW-1185">Reference proteome</keyword>
<feature type="transmembrane region" description="Helical" evidence="1">
    <location>
        <begin position="39"/>
        <end position="60"/>
    </location>
</feature>
<evidence type="ECO:0000313" key="2">
    <source>
        <dbReference type="EMBL" id="KXX63822.1"/>
    </source>
</evidence>
<dbReference type="RefSeq" id="WP_062276693.1">
    <property type="nucleotide sequence ID" value="NZ_LSYU01000077.1"/>
</dbReference>
<evidence type="ECO:0000256" key="1">
    <source>
        <dbReference type="SAM" id="Phobius"/>
    </source>
</evidence>
<gene>
    <name evidence="2" type="ORF">AY586_03875</name>
</gene>
<protein>
    <recommendedName>
        <fullName evidence="4">Flagellar protein FliO/FliZ</fullName>
    </recommendedName>
</protein>
<name>A0ABR5VFF5_MARGR</name>
<sequence>MIGKLVLTLAVIAGAYLVVRARWRGEPVPGARLGQPSRALRWAAAGLLVVMLAASGFYLLHDWQRGREVVEVRVLNVASGAETRYLARRGSVEGRRFRTLDGIEVRLADVERMLLAPAQSEVAAGP</sequence>
<proteinExistence type="predicted"/>
<reference evidence="2 3" key="1">
    <citation type="submission" date="2016-02" db="EMBL/GenBank/DDBJ databases">
        <title>Genome sequence of Marichromatium gracile YL-28, a purple sulfur bacterium.</title>
        <authorList>
            <person name="Zhao C."/>
            <person name="Hong X."/>
            <person name="Chen S."/>
            <person name="Yang S."/>
        </authorList>
    </citation>
    <scope>NUCLEOTIDE SEQUENCE [LARGE SCALE GENOMIC DNA]</scope>
    <source>
        <strain evidence="2 3">YL28</strain>
    </source>
</reference>
<keyword evidence="1" id="KW-0472">Membrane</keyword>
<dbReference type="Proteomes" id="UP000075766">
    <property type="component" value="Unassembled WGS sequence"/>
</dbReference>